<dbReference type="AlphaFoldDB" id="A0A9P9EZU7"/>
<dbReference type="EMBL" id="JAGMUU010000007">
    <property type="protein sequence ID" value="KAH7149249.1"/>
    <property type="molecule type" value="Genomic_DNA"/>
</dbReference>
<comment type="caution">
    <text evidence="1">The sequence shown here is derived from an EMBL/GenBank/DDBJ whole genome shotgun (WGS) entry which is preliminary data.</text>
</comment>
<protein>
    <submittedName>
        <fullName evidence="1">Uncharacterized protein</fullName>
    </submittedName>
</protein>
<reference evidence="1" key="1">
    <citation type="journal article" date="2021" name="Nat. Commun.">
        <title>Genetic determinants of endophytism in the Arabidopsis root mycobiome.</title>
        <authorList>
            <person name="Mesny F."/>
            <person name="Miyauchi S."/>
            <person name="Thiergart T."/>
            <person name="Pickel B."/>
            <person name="Atanasova L."/>
            <person name="Karlsson M."/>
            <person name="Huettel B."/>
            <person name="Barry K.W."/>
            <person name="Haridas S."/>
            <person name="Chen C."/>
            <person name="Bauer D."/>
            <person name="Andreopoulos W."/>
            <person name="Pangilinan J."/>
            <person name="LaButti K."/>
            <person name="Riley R."/>
            <person name="Lipzen A."/>
            <person name="Clum A."/>
            <person name="Drula E."/>
            <person name="Henrissat B."/>
            <person name="Kohler A."/>
            <person name="Grigoriev I.V."/>
            <person name="Martin F.M."/>
            <person name="Hacquard S."/>
        </authorList>
    </citation>
    <scope>NUCLEOTIDE SEQUENCE</scope>
    <source>
        <strain evidence="1">MPI-CAGE-AT-0021</strain>
    </source>
</reference>
<keyword evidence="2" id="KW-1185">Reference proteome</keyword>
<sequence length="75" mass="8653">LFFFLFFFCSCISSQKNVCVWLGWNRNFFLALDYRRSIVSSSSFSSCSAGAWPAQTAIIHIPSFSARPRVRRISY</sequence>
<proteinExistence type="predicted"/>
<name>A0A9P9EZU7_9HYPO</name>
<evidence type="ECO:0000313" key="2">
    <source>
        <dbReference type="Proteomes" id="UP000717696"/>
    </source>
</evidence>
<accession>A0A9P9EZU7</accession>
<evidence type="ECO:0000313" key="1">
    <source>
        <dbReference type="EMBL" id="KAH7149249.1"/>
    </source>
</evidence>
<gene>
    <name evidence="1" type="ORF">B0J13DRAFT_551001</name>
</gene>
<feature type="non-terminal residue" evidence="1">
    <location>
        <position position="1"/>
    </location>
</feature>
<organism evidence="1 2">
    <name type="scientific">Dactylonectria estremocensis</name>
    <dbReference type="NCBI Taxonomy" id="1079267"/>
    <lineage>
        <taxon>Eukaryota</taxon>
        <taxon>Fungi</taxon>
        <taxon>Dikarya</taxon>
        <taxon>Ascomycota</taxon>
        <taxon>Pezizomycotina</taxon>
        <taxon>Sordariomycetes</taxon>
        <taxon>Hypocreomycetidae</taxon>
        <taxon>Hypocreales</taxon>
        <taxon>Nectriaceae</taxon>
        <taxon>Dactylonectria</taxon>
    </lineage>
</organism>
<dbReference type="Proteomes" id="UP000717696">
    <property type="component" value="Unassembled WGS sequence"/>
</dbReference>